<feature type="domain" description="HhH-GPD" evidence="5">
    <location>
        <begin position="52"/>
        <end position="204"/>
    </location>
</feature>
<gene>
    <name evidence="6" type="ORF">GTQ45_01825</name>
</gene>
<keyword evidence="4" id="KW-0234">DNA repair</keyword>
<evidence type="ECO:0000256" key="1">
    <source>
        <dbReference type="ARBA" id="ARBA00000086"/>
    </source>
</evidence>
<dbReference type="GO" id="GO:0006285">
    <property type="term" value="P:base-excision repair, AP site formation"/>
    <property type="evidence" value="ECO:0007669"/>
    <property type="project" value="TreeGrafter"/>
</dbReference>
<proteinExistence type="predicted"/>
<dbReference type="GO" id="GO:0032131">
    <property type="term" value="F:alkylated DNA binding"/>
    <property type="evidence" value="ECO:0007669"/>
    <property type="project" value="TreeGrafter"/>
</dbReference>
<evidence type="ECO:0000313" key="7">
    <source>
        <dbReference type="Proteomes" id="UP000470384"/>
    </source>
</evidence>
<dbReference type="AlphaFoldDB" id="A0A845Q7V6"/>
<keyword evidence="3" id="KW-0227">DNA damage</keyword>
<dbReference type="GO" id="GO:0006307">
    <property type="term" value="P:DNA alkylation repair"/>
    <property type="evidence" value="ECO:0007669"/>
    <property type="project" value="TreeGrafter"/>
</dbReference>
<dbReference type="Proteomes" id="UP000470384">
    <property type="component" value="Unassembled WGS sequence"/>
</dbReference>
<dbReference type="Gene3D" id="1.10.340.30">
    <property type="entry name" value="Hypothetical protein, domain 2"/>
    <property type="match status" value="1"/>
</dbReference>
<dbReference type="GO" id="GO:0043916">
    <property type="term" value="F:DNA-7-methylguanine glycosylase activity"/>
    <property type="evidence" value="ECO:0007669"/>
    <property type="project" value="TreeGrafter"/>
</dbReference>
<dbReference type="RefSeq" id="WP_160586562.1">
    <property type="nucleotide sequence ID" value="NZ_BMHN01000001.1"/>
</dbReference>
<dbReference type="PANTHER" id="PTHR43003:SF5">
    <property type="entry name" value="DNA-3-METHYLADENINE GLYCOSYLASE"/>
    <property type="match status" value="1"/>
</dbReference>
<dbReference type="GeneID" id="300653448"/>
<evidence type="ECO:0000259" key="5">
    <source>
        <dbReference type="SMART" id="SM00478"/>
    </source>
</evidence>
<dbReference type="Pfam" id="PF00730">
    <property type="entry name" value="HhH-GPD"/>
    <property type="match status" value="1"/>
</dbReference>
<evidence type="ECO:0000313" key="6">
    <source>
        <dbReference type="EMBL" id="NBG94469.1"/>
    </source>
</evidence>
<protein>
    <recommendedName>
        <fullName evidence="2">DNA-3-methyladenine glycosylase II</fullName>
        <ecNumber evidence="2">3.2.2.21</ecNumber>
    </recommendedName>
</protein>
<dbReference type="SMART" id="SM00478">
    <property type="entry name" value="ENDO3c"/>
    <property type="match status" value="1"/>
</dbReference>
<dbReference type="GO" id="GO:0005737">
    <property type="term" value="C:cytoplasm"/>
    <property type="evidence" value="ECO:0007669"/>
    <property type="project" value="TreeGrafter"/>
</dbReference>
<evidence type="ECO:0000256" key="3">
    <source>
        <dbReference type="ARBA" id="ARBA00022763"/>
    </source>
</evidence>
<dbReference type="InterPro" id="IPR003265">
    <property type="entry name" value="HhH-GPD_domain"/>
</dbReference>
<accession>A0A845Q7V6</accession>
<name>A0A845Q7V6_9HYPH</name>
<reference evidence="6 7" key="1">
    <citation type="journal article" date="2016" name="Int. J. Syst. Evol. Microbiol.">
        <title>Pyruvatibacter mobilis gen. nov., sp. nov., a marine bacterium from the culture broth of Picochlorum sp. 122.</title>
        <authorList>
            <person name="Wang G."/>
            <person name="Tang M."/>
            <person name="Wu H."/>
            <person name="Dai S."/>
            <person name="Li T."/>
            <person name="Chen C."/>
            <person name="He H."/>
            <person name="Fan J."/>
            <person name="Xiang W."/>
            <person name="Li X."/>
        </authorList>
    </citation>
    <scope>NUCLEOTIDE SEQUENCE [LARGE SCALE GENOMIC DNA]</scope>
    <source>
        <strain evidence="6 7">GYP-11</strain>
    </source>
</reference>
<dbReference type="Gene3D" id="1.10.1670.40">
    <property type="match status" value="1"/>
</dbReference>
<dbReference type="GO" id="GO:0032993">
    <property type="term" value="C:protein-DNA complex"/>
    <property type="evidence" value="ECO:0007669"/>
    <property type="project" value="TreeGrafter"/>
</dbReference>
<organism evidence="6 7">
    <name type="scientific">Pyruvatibacter mobilis</name>
    <dbReference type="NCBI Taxonomy" id="1712261"/>
    <lineage>
        <taxon>Bacteria</taxon>
        <taxon>Pseudomonadati</taxon>
        <taxon>Pseudomonadota</taxon>
        <taxon>Alphaproteobacteria</taxon>
        <taxon>Hyphomicrobiales</taxon>
        <taxon>Parvibaculaceae</taxon>
        <taxon>Pyruvatibacter</taxon>
    </lineage>
</organism>
<dbReference type="CDD" id="cd00056">
    <property type="entry name" value="ENDO3c"/>
    <property type="match status" value="1"/>
</dbReference>
<dbReference type="EMBL" id="WXYQ01000001">
    <property type="protein sequence ID" value="NBG94469.1"/>
    <property type="molecule type" value="Genomic_DNA"/>
</dbReference>
<dbReference type="OrthoDB" id="9785929at2"/>
<dbReference type="InterPro" id="IPR011257">
    <property type="entry name" value="DNA_glycosylase"/>
</dbReference>
<dbReference type="GO" id="GO:0008725">
    <property type="term" value="F:DNA-3-methyladenine glycosylase activity"/>
    <property type="evidence" value="ECO:0007669"/>
    <property type="project" value="TreeGrafter"/>
</dbReference>
<keyword evidence="7" id="KW-1185">Reference proteome</keyword>
<dbReference type="PANTHER" id="PTHR43003">
    <property type="entry name" value="DNA-3-METHYLADENINE GLYCOSYLASE"/>
    <property type="match status" value="1"/>
</dbReference>
<dbReference type="EC" id="3.2.2.21" evidence="2"/>
<dbReference type="InterPro" id="IPR051912">
    <property type="entry name" value="Alkylbase_DNA_Glycosylase/TA"/>
</dbReference>
<comment type="catalytic activity">
    <reaction evidence="1">
        <text>Hydrolysis of alkylated DNA, releasing 3-methyladenine, 3-methylguanine, 7-methylguanine and 7-methyladenine.</text>
        <dbReference type="EC" id="3.2.2.21"/>
    </reaction>
</comment>
<dbReference type="SUPFAM" id="SSF48150">
    <property type="entry name" value="DNA-glycosylase"/>
    <property type="match status" value="1"/>
</dbReference>
<evidence type="ECO:0000256" key="4">
    <source>
        <dbReference type="ARBA" id="ARBA00023204"/>
    </source>
</evidence>
<evidence type="ECO:0000256" key="2">
    <source>
        <dbReference type="ARBA" id="ARBA00012000"/>
    </source>
</evidence>
<sequence length="208" mass="22580">MSTIRTNKDVAAACEALADQCAHMAEALDVCGGPPPLRRRPAGFETLARILVGQQLSVASAAAIWSRVEQGLGEVTADAVIAHTDEDLRAMGLSRPKQRYLRATAEAVAEGSLDLKRLSRMDDREAHEQLVAVKGIGPWTADIYLLMGLGRPDVFPAGDLALQAAAQRLLNKRTRPDAEGLLKIARRWQPHRGVAARVLWAYYSVPPV</sequence>
<comment type="caution">
    <text evidence="6">The sequence shown here is derived from an EMBL/GenBank/DDBJ whole genome shotgun (WGS) entry which is preliminary data.</text>
</comment>